<dbReference type="KEGG" id="haly:HYG82_01235"/>
<organism evidence="2 3">
    <name type="scientific">Natrinema halophilum</name>
    <dbReference type="NCBI Taxonomy" id="1699371"/>
    <lineage>
        <taxon>Archaea</taxon>
        <taxon>Methanobacteriati</taxon>
        <taxon>Methanobacteriota</taxon>
        <taxon>Stenosarchaea group</taxon>
        <taxon>Halobacteria</taxon>
        <taxon>Halobacteriales</taxon>
        <taxon>Natrialbaceae</taxon>
        <taxon>Natrinema</taxon>
    </lineage>
</organism>
<proteinExistence type="predicted"/>
<evidence type="ECO:0000256" key="1">
    <source>
        <dbReference type="SAM" id="MobiDB-lite"/>
    </source>
</evidence>
<evidence type="ECO:0000313" key="2">
    <source>
        <dbReference type="EMBL" id="QLG47565.1"/>
    </source>
</evidence>
<sequence>MKKGAATASAVALGTAATAGTATAQETVAALVFSYDYFPGSDFTVVSPLQQSTTVDVLQVDGETVDEITQPDEYDGHVIRYDDGGENAGVTTFLFTQDGLSSGDSGTMGQDAQMFSSDLNLLETSINGGNGGDGGDGGDGGGDTAGNETGGGGGGN</sequence>
<dbReference type="OrthoDB" id="203934at2157"/>
<protein>
    <submittedName>
        <fullName evidence="2">Calcium-binding protein</fullName>
    </submittedName>
</protein>
<name>A0A7D5L356_9EURY</name>
<feature type="compositionally biased region" description="Gly residues" evidence="1">
    <location>
        <begin position="128"/>
        <end position="156"/>
    </location>
</feature>
<accession>A0A7D5L356</accession>
<reference evidence="2 3" key="1">
    <citation type="submission" date="2020-07" db="EMBL/GenBank/DDBJ databases">
        <authorList>
            <person name="Cui H."/>
        </authorList>
    </citation>
    <scope>NUCLEOTIDE SEQUENCE [LARGE SCALE GENOMIC DNA]</scope>
    <source>
        <strain evidence="2 3">YPL8</strain>
    </source>
</reference>
<dbReference type="GeneID" id="56031872"/>
<dbReference type="RefSeq" id="WP_179259308.1">
    <property type="nucleotide sequence ID" value="NZ_CP058601.1"/>
</dbReference>
<dbReference type="Proteomes" id="UP000509241">
    <property type="component" value="Chromosome"/>
</dbReference>
<dbReference type="AlphaFoldDB" id="A0A7D5L356"/>
<keyword evidence="3" id="KW-1185">Reference proteome</keyword>
<dbReference type="EMBL" id="CP058601">
    <property type="protein sequence ID" value="QLG47565.1"/>
    <property type="molecule type" value="Genomic_DNA"/>
</dbReference>
<feature type="region of interest" description="Disordered" evidence="1">
    <location>
        <begin position="122"/>
        <end position="156"/>
    </location>
</feature>
<gene>
    <name evidence="2" type="ORF">HYG82_01235</name>
</gene>
<evidence type="ECO:0000313" key="3">
    <source>
        <dbReference type="Proteomes" id="UP000509241"/>
    </source>
</evidence>